<dbReference type="PROSITE" id="PS51278">
    <property type="entry name" value="GATASE_TYPE_2"/>
    <property type="match status" value="1"/>
</dbReference>
<evidence type="ECO:0000256" key="3">
    <source>
        <dbReference type="ARBA" id="ARBA00022840"/>
    </source>
</evidence>
<accession>A0A3B1CG66</accession>
<dbReference type="PANTHER" id="PTHR43284:SF1">
    <property type="entry name" value="ASPARAGINE SYNTHETASE"/>
    <property type="match status" value="1"/>
</dbReference>
<comment type="similarity">
    <text evidence="1">Belongs to the asparagine synthetase family.</text>
</comment>
<evidence type="ECO:0000256" key="2">
    <source>
        <dbReference type="ARBA" id="ARBA00022741"/>
    </source>
</evidence>
<name>A0A3B1CG66_9ZZZZ</name>
<dbReference type="InterPro" id="IPR051786">
    <property type="entry name" value="ASN_synthetase/amidase"/>
</dbReference>
<evidence type="ECO:0000259" key="5">
    <source>
        <dbReference type="PROSITE" id="PS51278"/>
    </source>
</evidence>
<dbReference type="GO" id="GO:0006529">
    <property type="term" value="P:asparagine biosynthetic process"/>
    <property type="evidence" value="ECO:0007669"/>
    <property type="project" value="InterPro"/>
</dbReference>
<dbReference type="EC" id="6.3.5.4" evidence="6"/>
<keyword evidence="6" id="KW-0436">Ligase</keyword>
<dbReference type="SUPFAM" id="SSF56235">
    <property type="entry name" value="N-terminal nucleophile aminohydrolases (Ntn hydrolases)"/>
    <property type="match status" value="1"/>
</dbReference>
<dbReference type="InterPro" id="IPR006426">
    <property type="entry name" value="Asn_synth_AEB"/>
</dbReference>
<organism evidence="6">
    <name type="scientific">hydrothermal vent metagenome</name>
    <dbReference type="NCBI Taxonomy" id="652676"/>
    <lineage>
        <taxon>unclassified sequences</taxon>
        <taxon>metagenomes</taxon>
        <taxon>ecological metagenomes</taxon>
    </lineage>
</organism>
<evidence type="ECO:0000256" key="4">
    <source>
        <dbReference type="ARBA" id="ARBA00022962"/>
    </source>
</evidence>
<dbReference type="CDD" id="cd01991">
    <property type="entry name" value="Asn_synthase_B_C"/>
    <property type="match status" value="1"/>
</dbReference>
<evidence type="ECO:0000313" key="6">
    <source>
        <dbReference type="EMBL" id="VAX23723.1"/>
    </source>
</evidence>
<dbReference type="Pfam" id="PF13522">
    <property type="entry name" value="GATase_6"/>
    <property type="match status" value="1"/>
</dbReference>
<dbReference type="Pfam" id="PF00733">
    <property type="entry name" value="Asn_synthase"/>
    <property type="match status" value="1"/>
</dbReference>
<gene>
    <name evidence="6" type="ORF">MNBD_NITROSPINAE02-1771</name>
</gene>
<proteinExistence type="inferred from homology"/>
<dbReference type="InterPro" id="IPR001962">
    <property type="entry name" value="Asn_synthase"/>
</dbReference>
<dbReference type="PIRSF" id="PIRSF001589">
    <property type="entry name" value="Asn_synthetase_glu-h"/>
    <property type="match status" value="1"/>
</dbReference>
<sequence>MCGIVGLVETVNLNSRKQLGSIARCMADTIHHRGPDDSGVWADADCGLALGHRRLSIFDLSDKGAQPMVSHSGRYVIAYNGEVYNFLEIRKDLEKDGLVNWRGRSDTEVILASIERWGLSKSLTLFNGMFAFALWDRRDRVLSFARDRIGKKPLYYGWAKNAFVFGSELKAIKAHPGFEGEIDREALTLLLKHNYVPSPYSIYKNISKLPPASLLSINLDKLKRRETPSPSLYWRVDDVVSEGAASPLKVSEDEAADELEKILQDSVSLRMLSDVPLGALLSGGVDSSLVVSLMQSQSERPVKTFTIGYFEKDANEAHHAKEVANHLGTDHTELYLEPEDVLNVIPKLPELFDEPLGDTAMIPTYLVSRLARKDVTVCLSGDGGDEFFAGYPRYVWCQLYWNLWNRRFGWAPRKARMGLAKGLRACLAMTPQKQRKNSFCAKINDVAKALETVYPEQIYELLFHWKNPQEAVLNSHTPQTVLTDQKLWLNIEDPVSRMAYLDIKSRLPDSILAKVDRASMSVSLEVRAPLVDHRVMEFSARIPTSMKVKGVHGKWLLRKLLYKYVPQEMVDRPKTGFSMPINVWLRGPLRDWAESLLDERRLREEGFFDTRVVREKWKEHLSGEANWHYQLWDVLMFQAWLDN</sequence>
<dbReference type="EMBL" id="UOGE01000089">
    <property type="protein sequence ID" value="VAX23723.1"/>
    <property type="molecule type" value="Genomic_DNA"/>
</dbReference>
<dbReference type="NCBIfam" id="TIGR01536">
    <property type="entry name" value="asn_synth_AEB"/>
    <property type="match status" value="1"/>
</dbReference>
<keyword evidence="4" id="KW-0315">Glutamine amidotransferase</keyword>
<dbReference type="CDD" id="cd00712">
    <property type="entry name" value="AsnB"/>
    <property type="match status" value="1"/>
</dbReference>
<dbReference type="InterPro" id="IPR029055">
    <property type="entry name" value="Ntn_hydrolases_N"/>
</dbReference>
<keyword evidence="2" id="KW-0547">Nucleotide-binding</keyword>
<dbReference type="GO" id="GO:0005829">
    <property type="term" value="C:cytosol"/>
    <property type="evidence" value="ECO:0007669"/>
    <property type="project" value="TreeGrafter"/>
</dbReference>
<dbReference type="AlphaFoldDB" id="A0A3B1CG66"/>
<dbReference type="Gene3D" id="3.40.50.620">
    <property type="entry name" value="HUPs"/>
    <property type="match status" value="1"/>
</dbReference>
<dbReference type="SUPFAM" id="SSF52402">
    <property type="entry name" value="Adenine nucleotide alpha hydrolases-like"/>
    <property type="match status" value="1"/>
</dbReference>
<dbReference type="InterPro" id="IPR017932">
    <property type="entry name" value="GATase_2_dom"/>
</dbReference>
<dbReference type="InterPro" id="IPR014729">
    <property type="entry name" value="Rossmann-like_a/b/a_fold"/>
</dbReference>
<dbReference type="PANTHER" id="PTHR43284">
    <property type="entry name" value="ASPARAGINE SYNTHETASE (GLUTAMINE-HYDROLYZING)"/>
    <property type="match status" value="1"/>
</dbReference>
<dbReference type="Gene3D" id="3.60.20.10">
    <property type="entry name" value="Glutamine Phosphoribosylpyrophosphate, subunit 1, domain 1"/>
    <property type="match status" value="1"/>
</dbReference>
<reference evidence="6" key="1">
    <citation type="submission" date="2018-06" db="EMBL/GenBank/DDBJ databases">
        <authorList>
            <person name="Zhirakovskaya E."/>
        </authorList>
    </citation>
    <scope>NUCLEOTIDE SEQUENCE</scope>
</reference>
<dbReference type="GO" id="GO:0004066">
    <property type="term" value="F:asparagine synthase (glutamine-hydrolyzing) activity"/>
    <property type="evidence" value="ECO:0007669"/>
    <property type="project" value="UniProtKB-EC"/>
</dbReference>
<feature type="domain" description="Glutamine amidotransferase type-2" evidence="5">
    <location>
        <begin position="2"/>
        <end position="220"/>
    </location>
</feature>
<evidence type="ECO:0000256" key="1">
    <source>
        <dbReference type="ARBA" id="ARBA00005752"/>
    </source>
</evidence>
<protein>
    <submittedName>
        <fullName evidence="6">Asparagine synthetase [glutamine-hydrolyzing]</fullName>
        <ecNumber evidence="6">6.3.5.4</ecNumber>
    </submittedName>
</protein>
<dbReference type="InterPro" id="IPR033738">
    <property type="entry name" value="AsnB_N"/>
</dbReference>
<dbReference type="GO" id="GO:0005524">
    <property type="term" value="F:ATP binding"/>
    <property type="evidence" value="ECO:0007669"/>
    <property type="project" value="UniProtKB-KW"/>
</dbReference>
<keyword evidence="3" id="KW-0067">ATP-binding</keyword>